<organism evidence="10 11">
    <name type="scientific">Thalassococcus lentus</name>
    <dbReference type="NCBI Taxonomy" id="1210524"/>
    <lineage>
        <taxon>Bacteria</taxon>
        <taxon>Pseudomonadati</taxon>
        <taxon>Pseudomonadota</taxon>
        <taxon>Alphaproteobacteria</taxon>
        <taxon>Rhodobacterales</taxon>
        <taxon>Roseobacteraceae</taxon>
        <taxon>Thalassococcus</taxon>
    </lineage>
</organism>
<dbReference type="PROSITE" id="PS52029">
    <property type="entry name" value="LD_TPASE"/>
    <property type="match status" value="1"/>
</dbReference>
<keyword evidence="6 7" id="KW-0961">Cell wall biogenesis/degradation</keyword>
<feature type="active site" description="Nucleophile" evidence="7">
    <location>
        <position position="113"/>
    </location>
</feature>
<accession>A0ABT4XX40</accession>
<dbReference type="RefSeq" id="WP_271433848.1">
    <property type="nucleotide sequence ID" value="NZ_JAQIOY010000009.1"/>
</dbReference>
<evidence type="ECO:0000256" key="7">
    <source>
        <dbReference type="PROSITE-ProRule" id="PRU01373"/>
    </source>
</evidence>
<evidence type="ECO:0000313" key="10">
    <source>
        <dbReference type="EMBL" id="MDA7426498.1"/>
    </source>
</evidence>
<comment type="caution">
    <text evidence="10">The sequence shown here is derived from an EMBL/GenBank/DDBJ whole genome shotgun (WGS) entry which is preliminary data.</text>
</comment>
<keyword evidence="8" id="KW-0732">Signal</keyword>
<evidence type="ECO:0000256" key="8">
    <source>
        <dbReference type="SAM" id="SignalP"/>
    </source>
</evidence>
<protein>
    <submittedName>
        <fullName evidence="10">L,D-transpeptidase</fullName>
    </submittedName>
</protein>
<comment type="similarity">
    <text evidence="2">Belongs to the YkuD family.</text>
</comment>
<sequence>MNRFFVAALGVVMISLLPMASIAAPLVAKVDVSSQTMTVIHNGKVAYRWPVSTARKGKWTPRGAWTAKWLSRHHKSSLYNNAPMPYSIFFSGNYAIHGTNQISRLGRPASAGCVRLHPEHAAVLFRLTQKVGKRNMKVVIQN</sequence>
<dbReference type="Proteomes" id="UP001210720">
    <property type="component" value="Unassembled WGS sequence"/>
</dbReference>
<dbReference type="InterPro" id="IPR050979">
    <property type="entry name" value="LD-transpeptidase"/>
</dbReference>
<name>A0ABT4XX40_9RHOB</name>
<keyword evidence="3" id="KW-0808">Transferase</keyword>
<comment type="pathway">
    <text evidence="1 7">Cell wall biogenesis; peptidoglycan biosynthesis.</text>
</comment>
<dbReference type="SUPFAM" id="SSF141523">
    <property type="entry name" value="L,D-transpeptidase catalytic domain-like"/>
    <property type="match status" value="1"/>
</dbReference>
<evidence type="ECO:0000256" key="3">
    <source>
        <dbReference type="ARBA" id="ARBA00022679"/>
    </source>
</evidence>
<feature type="chain" id="PRO_5046271606" evidence="8">
    <location>
        <begin position="24"/>
        <end position="142"/>
    </location>
</feature>
<evidence type="ECO:0000259" key="9">
    <source>
        <dbReference type="PROSITE" id="PS52029"/>
    </source>
</evidence>
<proteinExistence type="inferred from homology"/>
<keyword evidence="5 7" id="KW-0573">Peptidoglycan synthesis</keyword>
<dbReference type="InterPro" id="IPR005490">
    <property type="entry name" value="LD_TPept_cat_dom"/>
</dbReference>
<evidence type="ECO:0000256" key="4">
    <source>
        <dbReference type="ARBA" id="ARBA00022960"/>
    </source>
</evidence>
<dbReference type="PANTHER" id="PTHR30582:SF2">
    <property type="entry name" value="L,D-TRANSPEPTIDASE YCIB-RELATED"/>
    <property type="match status" value="1"/>
</dbReference>
<dbReference type="CDD" id="cd16913">
    <property type="entry name" value="YkuD_like"/>
    <property type="match status" value="1"/>
</dbReference>
<feature type="domain" description="L,D-TPase catalytic" evidence="9">
    <location>
        <begin position="26"/>
        <end position="141"/>
    </location>
</feature>
<dbReference type="EMBL" id="JAQIOY010000009">
    <property type="protein sequence ID" value="MDA7426498.1"/>
    <property type="molecule type" value="Genomic_DNA"/>
</dbReference>
<keyword evidence="11" id="KW-1185">Reference proteome</keyword>
<feature type="signal peptide" evidence="8">
    <location>
        <begin position="1"/>
        <end position="23"/>
    </location>
</feature>
<dbReference type="PANTHER" id="PTHR30582">
    <property type="entry name" value="L,D-TRANSPEPTIDASE"/>
    <property type="match status" value="1"/>
</dbReference>
<evidence type="ECO:0000256" key="6">
    <source>
        <dbReference type="ARBA" id="ARBA00023316"/>
    </source>
</evidence>
<dbReference type="InterPro" id="IPR038063">
    <property type="entry name" value="Transpep_catalytic_dom"/>
</dbReference>
<feature type="active site" description="Proton donor/acceptor" evidence="7">
    <location>
        <position position="97"/>
    </location>
</feature>
<dbReference type="Pfam" id="PF03734">
    <property type="entry name" value="YkuD"/>
    <property type="match status" value="1"/>
</dbReference>
<keyword evidence="4 7" id="KW-0133">Cell shape</keyword>
<evidence type="ECO:0000313" key="11">
    <source>
        <dbReference type="Proteomes" id="UP001210720"/>
    </source>
</evidence>
<reference evidence="10 11" key="1">
    <citation type="submission" date="2023-01" db="EMBL/GenBank/DDBJ databases">
        <title>Thalassococcus onchidii sp. nov., isolated from a marine invertebrate from the South China Sea.</title>
        <authorList>
            <person name="Xu S."/>
            <person name="Liu Z."/>
            <person name="Xu Y."/>
        </authorList>
    </citation>
    <scope>NUCLEOTIDE SEQUENCE [LARGE SCALE GENOMIC DNA]</scope>
    <source>
        <strain evidence="10 11">KCTC 32084</strain>
    </source>
</reference>
<evidence type="ECO:0000256" key="1">
    <source>
        <dbReference type="ARBA" id="ARBA00004752"/>
    </source>
</evidence>
<dbReference type="Gene3D" id="2.40.440.10">
    <property type="entry name" value="L,D-transpeptidase catalytic domain-like"/>
    <property type="match status" value="1"/>
</dbReference>
<evidence type="ECO:0000256" key="5">
    <source>
        <dbReference type="ARBA" id="ARBA00022984"/>
    </source>
</evidence>
<evidence type="ECO:0000256" key="2">
    <source>
        <dbReference type="ARBA" id="ARBA00005992"/>
    </source>
</evidence>
<gene>
    <name evidence="10" type="ORF">PFY00_17315</name>
</gene>